<dbReference type="AlphaFoldDB" id="A0A5R9DTL7"/>
<sequence length="118" mass="12385">MKIVVGGQIDKKELANMVESIGGDKVEVEIKSDLEAAMAVKNGVADYYLGACNTGGGGALGMAIALLGRDNTSTLSMPGSLKSETDIRHEVSSGKKAFGFTAQHMDKVVPIIMDELLK</sequence>
<proteinExistence type="predicted"/>
<protein>
    <submittedName>
        <fullName evidence="1">DUF2620 domain-containing protein</fullName>
    </submittedName>
</protein>
<dbReference type="EMBL" id="VBSP01000036">
    <property type="protein sequence ID" value="TLQ40160.1"/>
    <property type="molecule type" value="Genomic_DNA"/>
</dbReference>
<dbReference type="RefSeq" id="WP_138405088.1">
    <property type="nucleotide sequence ID" value="NZ_VBSP01000036.1"/>
</dbReference>
<dbReference type="Pfam" id="PF10941">
    <property type="entry name" value="DUF2620"/>
    <property type="match status" value="1"/>
</dbReference>
<reference evidence="1 2" key="1">
    <citation type="submission" date="2019-05" db="EMBL/GenBank/DDBJ databases">
        <title>The metagenome of a microbial culture collection derived from dairy environment covers the genomic content of the human microbiome.</title>
        <authorList>
            <person name="Roder T."/>
            <person name="Wuthrich D."/>
            <person name="Sattari Z."/>
            <person name="Von Ah U."/>
            <person name="Bar C."/>
            <person name="Ronchi F."/>
            <person name="Macpherson A.J."/>
            <person name="Ganal-Vonarburg S.C."/>
            <person name="Bruggmann R."/>
            <person name="Vergeres G."/>
        </authorList>
    </citation>
    <scope>NUCLEOTIDE SEQUENCE [LARGE SCALE GENOMIC DNA]</scope>
    <source>
        <strain evidence="1 2">FAM 24227</strain>
    </source>
</reference>
<evidence type="ECO:0000313" key="2">
    <source>
        <dbReference type="Proteomes" id="UP000306420"/>
    </source>
</evidence>
<organism evidence="1 2">
    <name type="scientific">Ruoffia tabacinasalis</name>
    <dbReference type="NCBI Taxonomy" id="87458"/>
    <lineage>
        <taxon>Bacteria</taxon>
        <taxon>Bacillati</taxon>
        <taxon>Bacillota</taxon>
        <taxon>Bacilli</taxon>
        <taxon>Lactobacillales</taxon>
        <taxon>Aerococcaceae</taxon>
        <taxon>Ruoffia</taxon>
    </lineage>
</organism>
<accession>A0A5R9DTL7</accession>
<comment type="caution">
    <text evidence="1">The sequence shown here is derived from an EMBL/GenBank/DDBJ whole genome shotgun (WGS) entry which is preliminary data.</text>
</comment>
<gene>
    <name evidence="1" type="ORF">FEZ33_09200</name>
</gene>
<dbReference type="OrthoDB" id="5191605at2"/>
<evidence type="ECO:0000313" key="1">
    <source>
        <dbReference type="EMBL" id="TLQ40160.1"/>
    </source>
</evidence>
<name>A0A5R9DTL7_9LACT</name>
<dbReference type="Proteomes" id="UP000306420">
    <property type="component" value="Unassembled WGS sequence"/>
</dbReference>
<dbReference type="InterPro" id="IPR021238">
    <property type="entry name" value="DUF2620"/>
</dbReference>